<dbReference type="PANTHER" id="PTHR14633:SF3">
    <property type="entry name" value="LITTLE ELONGATION COMPLEX SUBUNIT 2"/>
    <property type="match status" value="1"/>
</dbReference>
<feature type="compositionally biased region" description="Acidic residues" evidence="1">
    <location>
        <begin position="11"/>
        <end position="20"/>
    </location>
</feature>
<dbReference type="InterPro" id="IPR019535">
    <property type="entry name" value="ICE2_C"/>
</dbReference>
<feature type="compositionally biased region" description="Basic residues" evidence="1">
    <location>
        <begin position="106"/>
        <end position="118"/>
    </location>
</feature>
<evidence type="ECO:0000313" key="3">
    <source>
        <dbReference type="EMBL" id="TRY73615.1"/>
    </source>
</evidence>
<feature type="compositionally biased region" description="Low complexity" evidence="1">
    <location>
        <begin position="958"/>
        <end position="967"/>
    </location>
</feature>
<dbReference type="AlphaFoldDB" id="A0A553P7G1"/>
<feature type="region of interest" description="Disordered" evidence="1">
    <location>
        <begin position="950"/>
        <end position="990"/>
    </location>
</feature>
<accession>A0A553P7G1</accession>
<dbReference type="GO" id="GO:0042795">
    <property type="term" value="P:snRNA transcription by RNA polymerase II"/>
    <property type="evidence" value="ECO:0007669"/>
    <property type="project" value="TreeGrafter"/>
</dbReference>
<evidence type="ECO:0000313" key="4">
    <source>
        <dbReference type="Proteomes" id="UP000318571"/>
    </source>
</evidence>
<dbReference type="GO" id="GO:0045945">
    <property type="term" value="P:positive regulation of transcription by RNA polymerase III"/>
    <property type="evidence" value="ECO:0007669"/>
    <property type="project" value="TreeGrafter"/>
</dbReference>
<feature type="compositionally biased region" description="Polar residues" evidence="1">
    <location>
        <begin position="159"/>
        <end position="169"/>
    </location>
</feature>
<feature type="compositionally biased region" description="Basic residues" evidence="1">
    <location>
        <begin position="969"/>
        <end position="990"/>
    </location>
</feature>
<evidence type="ECO:0000259" key="2">
    <source>
        <dbReference type="Pfam" id="PF10505"/>
    </source>
</evidence>
<feature type="region of interest" description="Disordered" evidence="1">
    <location>
        <begin position="1"/>
        <end position="29"/>
    </location>
</feature>
<dbReference type="GO" id="GO:0008023">
    <property type="term" value="C:transcription elongation factor complex"/>
    <property type="evidence" value="ECO:0007669"/>
    <property type="project" value="InterPro"/>
</dbReference>
<dbReference type="EMBL" id="VCGU01000007">
    <property type="protein sequence ID" value="TRY73615.1"/>
    <property type="molecule type" value="Genomic_DNA"/>
</dbReference>
<proteinExistence type="predicted"/>
<feature type="domain" description="Little elongation complex subunit 2 C-terminal" evidence="2">
    <location>
        <begin position="736"/>
        <end position="959"/>
    </location>
</feature>
<feature type="compositionally biased region" description="Acidic residues" evidence="1">
    <location>
        <begin position="136"/>
        <end position="151"/>
    </location>
</feature>
<organism evidence="3 4">
    <name type="scientific">Tigriopus californicus</name>
    <name type="common">Marine copepod</name>
    <dbReference type="NCBI Taxonomy" id="6832"/>
    <lineage>
        <taxon>Eukaryota</taxon>
        <taxon>Metazoa</taxon>
        <taxon>Ecdysozoa</taxon>
        <taxon>Arthropoda</taxon>
        <taxon>Crustacea</taxon>
        <taxon>Multicrustacea</taxon>
        <taxon>Hexanauplia</taxon>
        <taxon>Copepoda</taxon>
        <taxon>Harpacticoida</taxon>
        <taxon>Harpacticidae</taxon>
        <taxon>Tigriopus</taxon>
    </lineage>
</organism>
<dbReference type="OMA" id="HYILDHK"/>
<dbReference type="GO" id="GO:0042796">
    <property type="term" value="P:snRNA transcription by RNA polymerase III"/>
    <property type="evidence" value="ECO:0007669"/>
    <property type="project" value="TreeGrafter"/>
</dbReference>
<gene>
    <name evidence="3" type="ORF">TCAL_01867</name>
</gene>
<sequence length="990" mass="112198">MASKKRKVASEDDDMDDEEPSEKPKAKITLDPNDYSLQFFCNLACWYQPLEKTTKAMPWIDKKSWTKSFSQKFLHYETEEDFIDLRNPFTKESEFSFQNELVAKVKKRKEGRKKTRKQYSKDDGVDLTNPLGQAQEPEEDDDVESDEDDFLDSYGNVIDPSQGSQSWKTSGKFEDANKQCALPSSASRLSPEKANVRSMAPDKSSVQEKKKTMYPPPEYKDLDNMVDSADSSTKSSLILNHNDFDFQLLEPKHSILDQSEQMTLLKLMEKFLSPNFDGATMNDSAHQENQLYQSLRLLIKEEQEEFQSFTRSLFFKEEFLKRLSVLKPDVRRYVEECYEHRLNLVHKYPKIFEPYVQDTDSMIRLLPQGTTNQYEMRFEQTLVELGNIAKVVLQNPSRLADPKMPKICVSTKYDILAGKVPPKPARMGIQTTFNKLPVSQDPNAELLAQKTNPSIVISMKALKCLFDNFGPKYDRVWEIPFIVRVYPNGSRVVFVDKPLPPKTLSAQDKNAWFIKVASKCFTLHGWNQSKEAQNDHYQLATDSTEDIFTDAASDDLETFGNSAMIRNTKPVGSQLDGADTGSSSEDELRINECGTNTDSDDKMDQVEQSPSPIRRSRRISAKNKPEVLAPNQSKPVEDEAASNPCKGDERMSQEKLLEKTTTEPSTLTDILKNMKAYKKRASSQKNVLGDIMSAQTDFLRKDSKVKVTGATLDIEGSMQEYKGEFLKRTNIGQVQDYCPPSDGKNVSYRLWNLWNKSDPGKSILKILIRSSTHGVRREHSPLIGVKGPLMQRYSLSSKLEYQTQFGASVMTRSEIAKEWIATLARPDSGLVRIRTDALTYNVLLTERKLLKHLTKEGISVDFRPGEQLGVLHTIFSSLKAIAEPGQYLMRHDGKTGAFVRVFKASKEGENSPHCYNLHDNFAVKAHEDAQLNVQFNPIDTNKVTPLHLHQKRVPGIFSPKPGSSNSGRGRGKKKGRGGPRGRGRGRGRGK</sequence>
<name>A0A553P7G1_TIGCA</name>
<dbReference type="Pfam" id="PF10505">
    <property type="entry name" value="NARG2_C"/>
    <property type="match status" value="1"/>
</dbReference>
<dbReference type="Proteomes" id="UP000318571">
    <property type="component" value="Chromosome 3"/>
</dbReference>
<dbReference type="PANTHER" id="PTHR14633">
    <property type="entry name" value="LITTLE ELONGATION COMPLEX SUBUNIT 2"/>
    <property type="match status" value="1"/>
</dbReference>
<comment type="caution">
    <text evidence="3">The sequence shown here is derived from an EMBL/GenBank/DDBJ whole genome shotgun (WGS) entry which is preliminary data.</text>
</comment>
<dbReference type="STRING" id="6832.A0A553P7G1"/>
<evidence type="ECO:0000256" key="1">
    <source>
        <dbReference type="SAM" id="MobiDB-lite"/>
    </source>
</evidence>
<protein>
    <recommendedName>
        <fullName evidence="2">Little elongation complex subunit 2 C-terminal domain-containing protein</fullName>
    </recommendedName>
</protein>
<keyword evidence="4" id="KW-1185">Reference proteome</keyword>
<reference evidence="3 4" key="1">
    <citation type="journal article" date="2018" name="Nat. Ecol. Evol.">
        <title>Genomic signatures of mitonuclear coevolution across populations of Tigriopus californicus.</title>
        <authorList>
            <person name="Barreto F.S."/>
            <person name="Watson E.T."/>
            <person name="Lima T.G."/>
            <person name="Willett C.S."/>
            <person name="Edmands S."/>
            <person name="Li W."/>
            <person name="Burton R.S."/>
        </authorList>
    </citation>
    <scope>NUCLEOTIDE SEQUENCE [LARGE SCALE GENOMIC DNA]</scope>
    <source>
        <strain evidence="3 4">San Diego</strain>
    </source>
</reference>
<feature type="region of interest" description="Disordered" evidence="1">
    <location>
        <begin position="106"/>
        <end position="224"/>
    </location>
</feature>
<feature type="region of interest" description="Disordered" evidence="1">
    <location>
        <begin position="563"/>
        <end position="652"/>
    </location>
</feature>